<dbReference type="OrthoDB" id="360540at2759"/>
<dbReference type="EMBL" id="MU254012">
    <property type="protein sequence ID" value="KAG9243031.1"/>
    <property type="molecule type" value="Genomic_DNA"/>
</dbReference>
<protein>
    <submittedName>
        <fullName evidence="3">D123-domain-containing protein</fullName>
    </submittedName>
</protein>
<evidence type="ECO:0000313" key="4">
    <source>
        <dbReference type="Proteomes" id="UP000887226"/>
    </source>
</evidence>
<reference evidence="3" key="1">
    <citation type="journal article" date="2021" name="IMA Fungus">
        <title>Genomic characterization of three marine fungi, including Emericellopsis atlantica sp. nov. with signatures of a generalist lifestyle and marine biomass degradation.</title>
        <authorList>
            <person name="Hagestad O.C."/>
            <person name="Hou L."/>
            <person name="Andersen J.H."/>
            <person name="Hansen E.H."/>
            <person name="Altermark B."/>
            <person name="Li C."/>
            <person name="Kuhnert E."/>
            <person name="Cox R.J."/>
            <person name="Crous P.W."/>
            <person name="Spatafora J.W."/>
            <person name="Lail K."/>
            <person name="Amirebrahimi M."/>
            <person name="Lipzen A."/>
            <person name="Pangilinan J."/>
            <person name="Andreopoulos W."/>
            <person name="Hayes R.D."/>
            <person name="Ng V."/>
            <person name="Grigoriev I.V."/>
            <person name="Jackson S.A."/>
            <person name="Sutton T.D.S."/>
            <person name="Dobson A.D.W."/>
            <person name="Rama T."/>
        </authorList>
    </citation>
    <scope>NUCLEOTIDE SEQUENCE</scope>
    <source>
        <strain evidence="3">TRa3180A</strain>
    </source>
</reference>
<comment type="caution">
    <text evidence="3">The sequence shown here is derived from an EMBL/GenBank/DDBJ whole genome shotgun (WGS) entry which is preliminary data.</text>
</comment>
<dbReference type="GO" id="GO:0005737">
    <property type="term" value="C:cytoplasm"/>
    <property type="evidence" value="ECO:0007669"/>
    <property type="project" value="TreeGrafter"/>
</dbReference>
<evidence type="ECO:0000313" key="3">
    <source>
        <dbReference type="EMBL" id="KAG9243031.1"/>
    </source>
</evidence>
<proteinExistence type="inferred from homology"/>
<dbReference type="PANTHER" id="PTHR15323">
    <property type="entry name" value="D123 PROTEIN"/>
    <property type="match status" value="1"/>
</dbReference>
<dbReference type="InterPro" id="IPR009772">
    <property type="entry name" value="CDC123"/>
</dbReference>
<dbReference type="PANTHER" id="PTHR15323:SF6">
    <property type="entry name" value="CELL DIVISION CYCLE PROTEIN 123 HOMOLOG"/>
    <property type="match status" value="1"/>
</dbReference>
<evidence type="ECO:0000256" key="2">
    <source>
        <dbReference type="SAM" id="MobiDB-lite"/>
    </source>
</evidence>
<name>A0A9P8CF73_9HELO</name>
<dbReference type="Pfam" id="PF07065">
    <property type="entry name" value="D123"/>
    <property type="match status" value="1"/>
</dbReference>
<dbReference type="AlphaFoldDB" id="A0A9P8CF73"/>
<feature type="region of interest" description="Disordered" evidence="2">
    <location>
        <begin position="303"/>
        <end position="324"/>
    </location>
</feature>
<feature type="compositionally biased region" description="Acidic residues" evidence="2">
    <location>
        <begin position="314"/>
        <end position="324"/>
    </location>
</feature>
<evidence type="ECO:0000256" key="1">
    <source>
        <dbReference type="ARBA" id="ARBA00011047"/>
    </source>
</evidence>
<sequence>MPALEVPGAPLQPTETLTSLPFKPVTKSHILHCSYDYWHSRYRSSALKSKIIPLSNAFLSYLREDGIVLPPSTNIFPPPETYNDTSTSTGWDDDPYDDPSLAFSEIHQAIQDAIKDLGGLVAPKLNWSAPKDATWIAMKKNSMECSSANDLYLLLKSSDFVTHDLEHAFDDTGPNTDQEITKEDIKYVLVLRKWFKVNPSCEFRCFVRERRVVGICQRDLNHFEFLFPLVEKIRYTITDYFESTLKDTFPEPDFVFDIYLPNPYEKVRLMDINPWAPRTDPLLFSWLELLTIQLPTVLLGLPDSNPVELPPTSSDEDISDDREQADEEIWRPEVRLVKKDDPEAYSFNTPMYSAHKLPRDVVDAGMEGETGMRDFAERWKEMVARGDGVMQQDSESDSDN</sequence>
<comment type="similarity">
    <text evidence="1">Belongs to the CDC123 family.</text>
</comment>
<dbReference type="Proteomes" id="UP000887226">
    <property type="component" value="Unassembled WGS sequence"/>
</dbReference>
<keyword evidence="4" id="KW-1185">Reference proteome</keyword>
<gene>
    <name evidence="3" type="ORF">BJ878DRAFT_512612</name>
</gene>
<organism evidence="3 4">
    <name type="scientific">Calycina marina</name>
    <dbReference type="NCBI Taxonomy" id="1763456"/>
    <lineage>
        <taxon>Eukaryota</taxon>
        <taxon>Fungi</taxon>
        <taxon>Dikarya</taxon>
        <taxon>Ascomycota</taxon>
        <taxon>Pezizomycotina</taxon>
        <taxon>Leotiomycetes</taxon>
        <taxon>Helotiales</taxon>
        <taxon>Pezizellaceae</taxon>
        <taxon>Calycina</taxon>
    </lineage>
</organism>
<accession>A0A9P8CF73</accession>